<protein>
    <submittedName>
        <fullName evidence="4">Carbohydrate kinase family protein</fullName>
    </submittedName>
</protein>
<dbReference type="InterPro" id="IPR011611">
    <property type="entry name" value="PfkB_dom"/>
</dbReference>
<keyword evidence="1" id="KW-0808">Transferase</keyword>
<evidence type="ECO:0000259" key="3">
    <source>
        <dbReference type="Pfam" id="PF00294"/>
    </source>
</evidence>
<keyword evidence="5" id="KW-1185">Reference proteome</keyword>
<dbReference type="Gene3D" id="3.40.1190.20">
    <property type="match status" value="1"/>
</dbReference>
<keyword evidence="2 4" id="KW-0418">Kinase</keyword>
<dbReference type="PANTHER" id="PTHR10584:SF166">
    <property type="entry name" value="RIBOKINASE"/>
    <property type="match status" value="1"/>
</dbReference>
<evidence type="ECO:0000256" key="2">
    <source>
        <dbReference type="ARBA" id="ARBA00022777"/>
    </source>
</evidence>
<dbReference type="Proteomes" id="UP000284178">
    <property type="component" value="Unassembled WGS sequence"/>
</dbReference>
<dbReference type="Pfam" id="PF00294">
    <property type="entry name" value="PfkB"/>
    <property type="match status" value="1"/>
</dbReference>
<dbReference type="RefSeq" id="WP_006061161.1">
    <property type="nucleotide sequence ID" value="NZ_CABJCV010000018.1"/>
</dbReference>
<evidence type="ECO:0000313" key="5">
    <source>
        <dbReference type="Proteomes" id="UP000284178"/>
    </source>
</evidence>
<dbReference type="AlphaFoldDB" id="A0A412FSS4"/>
<proteinExistence type="predicted"/>
<dbReference type="InterPro" id="IPR029056">
    <property type="entry name" value="Ribokinase-like"/>
</dbReference>
<dbReference type="PANTHER" id="PTHR10584">
    <property type="entry name" value="SUGAR KINASE"/>
    <property type="match status" value="1"/>
</dbReference>
<dbReference type="GO" id="GO:0005829">
    <property type="term" value="C:cytosol"/>
    <property type="evidence" value="ECO:0007669"/>
    <property type="project" value="TreeGrafter"/>
</dbReference>
<dbReference type="GO" id="GO:0016301">
    <property type="term" value="F:kinase activity"/>
    <property type="evidence" value="ECO:0007669"/>
    <property type="project" value="UniProtKB-KW"/>
</dbReference>
<feature type="domain" description="Carbohydrate kinase PfkB" evidence="3">
    <location>
        <begin position="7"/>
        <end position="283"/>
    </location>
</feature>
<organism evidence="4 5">
    <name type="scientific">Holdemania filiformis</name>
    <dbReference type="NCBI Taxonomy" id="61171"/>
    <lineage>
        <taxon>Bacteria</taxon>
        <taxon>Bacillati</taxon>
        <taxon>Bacillota</taxon>
        <taxon>Erysipelotrichia</taxon>
        <taxon>Erysipelotrichales</taxon>
        <taxon>Erysipelotrichaceae</taxon>
        <taxon>Holdemania</taxon>
    </lineage>
</organism>
<comment type="caution">
    <text evidence="4">The sequence shown here is derived from an EMBL/GenBank/DDBJ whole genome shotgun (WGS) entry which is preliminary data.</text>
</comment>
<dbReference type="GeneID" id="83016351"/>
<evidence type="ECO:0000313" key="4">
    <source>
        <dbReference type="EMBL" id="RGR71210.1"/>
    </source>
</evidence>
<dbReference type="SUPFAM" id="SSF53613">
    <property type="entry name" value="Ribokinase-like"/>
    <property type="match status" value="1"/>
</dbReference>
<dbReference type="EMBL" id="QRUP01000018">
    <property type="protein sequence ID" value="RGR71210.1"/>
    <property type="molecule type" value="Genomic_DNA"/>
</dbReference>
<gene>
    <name evidence="4" type="ORF">DWY25_13195</name>
</gene>
<reference evidence="4 5" key="1">
    <citation type="submission" date="2018-08" db="EMBL/GenBank/DDBJ databases">
        <title>A genome reference for cultivated species of the human gut microbiota.</title>
        <authorList>
            <person name="Zou Y."/>
            <person name="Xue W."/>
            <person name="Luo G."/>
        </authorList>
    </citation>
    <scope>NUCLEOTIDE SEQUENCE [LARGE SCALE GENOMIC DNA]</scope>
    <source>
        <strain evidence="4 5">AF24-29</strain>
    </source>
</reference>
<sequence length="311" mass="35267">MEMSKIVAVIGQMNVDLIYKDINRFPNEGEEVFATDFKIELGGGPMVIPIMLSRLGIPVKLGTYFGDDFQSRIASDLLNDIRFHYVETLKTRKKHPVVVTCVITTEAERSFVCYNEGADELDCGPESIYEFYKSSSICFCPQDLSVARKLKDEGKILVFDVGWTDDLSFQKIGEHLRVCDYFTPNEKEAEKLTGTHDPLVMLDRLEAYTKTPIVKLGRRGCIVKLDSKYIHVPGLKFNTIDPTGAGDNFLTGLIYGLYHELPLVDCIRYGNIMGGLCTEVLGCFRWDLNPQMIEAYWNQCPEAQEITHFEL</sequence>
<name>A0A412FSS4_9FIRM</name>
<accession>A0A412FSS4</accession>
<evidence type="ECO:0000256" key="1">
    <source>
        <dbReference type="ARBA" id="ARBA00022679"/>
    </source>
</evidence>